<organism evidence="1 2">
    <name type="scientific">Methanococcoides seepicolus</name>
    <dbReference type="NCBI Taxonomy" id="2828780"/>
    <lineage>
        <taxon>Archaea</taxon>
        <taxon>Methanobacteriati</taxon>
        <taxon>Methanobacteriota</taxon>
        <taxon>Stenosarchaea group</taxon>
        <taxon>Methanomicrobia</taxon>
        <taxon>Methanosarcinales</taxon>
        <taxon>Methanosarcinaceae</taxon>
        <taxon>Methanococcoides</taxon>
    </lineage>
</organism>
<proteinExistence type="predicted"/>
<dbReference type="AlphaFoldDB" id="A0A9E5DCT8"/>
<gene>
    <name evidence="1" type="ORF">KDK67_09850</name>
</gene>
<evidence type="ECO:0000313" key="1">
    <source>
        <dbReference type="EMBL" id="MCM1987279.1"/>
    </source>
</evidence>
<reference evidence="1" key="1">
    <citation type="journal article" date="2021" name="mSystems">
        <title>Bacteria and Archaea Synergistically Convert Glycine Betaine to Biogenic Methane in the Formosa Cold Seep of the South China Sea.</title>
        <authorList>
            <person name="Li L."/>
            <person name="Zhang W."/>
            <person name="Zhang S."/>
            <person name="Song L."/>
            <person name="Sun Q."/>
            <person name="Zhang H."/>
            <person name="Xiang H."/>
            <person name="Dong X."/>
        </authorList>
    </citation>
    <scope>NUCLEOTIDE SEQUENCE</scope>
    <source>
        <strain evidence="1">LLY</strain>
    </source>
</reference>
<dbReference type="RefSeq" id="WP_250868619.1">
    <property type="nucleotide sequence ID" value="NZ_JAGSOI010000042.1"/>
</dbReference>
<evidence type="ECO:0008006" key="3">
    <source>
        <dbReference type="Google" id="ProtNLM"/>
    </source>
</evidence>
<reference evidence="1" key="2">
    <citation type="submission" date="2021-04" db="EMBL/GenBank/DDBJ databases">
        <authorList>
            <person name="Dong X."/>
        </authorList>
    </citation>
    <scope>NUCLEOTIDE SEQUENCE</scope>
    <source>
        <strain evidence="1">LLY</strain>
    </source>
</reference>
<dbReference type="EMBL" id="JAGSOI010000042">
    <property type="protein sequence ID" value="MCM1987279.1"/>
    <property type="molecule type" value="Genomic_DNA"/>
</dbReference>
<comment type="caution">
    <text evidence="1">The sequence shown here is derived from an EMBL/GenBank/DDBJ whole genome shotgun (WGS) entry which is preliminary data.</text>
</comment>
<accession>A0A9E5DCT8</accession>
<dbReference type="Proteomes" id="UP001056766">
    <property type="component" value="Unassembled WGS sequence"/>
</dbReference>
<protein>
    <recommendedName>
        <fullName evidence="3">DUF1801 domain-containing protein</fullName>
    </recommendedName>
</protein>
<name>A0A9E5DCT8_9EURY</name>
<evidence type="ECO:0000313" key="2">
    <source>
        <dbReference type="Proteomes" id="UP001056766"/>
    </source>
</evidence>
<keyword evidence="2" id="KW-1185">Reference proteome</keyword>
<sequence length="53" mass="6105">MPGFEQYADLLSKLGKYKLGKSCLCTKKLEYVDLDVLQELVKQSVEYMKETSI</sequence>